<gene>
    <name evidence="8" type="primary">rplE</name>
    <name evidence="12" type="ORF">S1001342_00292</name>
</gene>
<reference evidence="12 13" key="1">
    <citation type="submission" date="2017-05" db="EMBL/GenBank/DDBJ databases">
        <title>Genome sequence of Acetobacter pasteurianus subsp. pasteurianus strain SRCM101342.</title>
        <authorList>
            <person name="Cho S.H."/>
        </authorList>
    </citation>
    <scope>NUCLEOTIDE SEQUENCE [LARGE SCALE GENOMIC DNA]</scope>
    <source>
        <strain evidence="12 13">SRCM101342</strain>
    </source>
</reference>
<comment type="subunit">
    <text evidence="8">Part of the 50S ribosomal subunit; part of the 5S rRNA/L5/L18/L25 subcomplex. Contacts the 5S rRNA and the P site tRNA. Forms a bridge to the 30S subunit in the 70S ribosome.</text>
</comment>
<dbReference type="PROSITE" id="PS00358">
    <property type="entry name" value="RIBOSOMAL_L5"/>
    <property type="match status" value="1"/>
</dbReference>
<comment type="function">
    <text evidence="8">This is 1 of the proteins that bind and probably mediate the attachment of the 5S RNA into the large ribosomal subunit, where it forms part of the central protuberance. In the 70S ribosome it contacts protein S13 of the 30S subunit (bridge B1b), connecting the 2 subunits; this bridge is implicated in subunit movement. Contacts the P site tRNA; the 5S rRNA and some of its associated proteins might help stabilize positioning of ribosome-bound tRNAs.</text>
</comment>
<evidence type="ECO:0000313" key="12">
    <source>
        <dbReference type="EMBL" id="ARW46653.1"/>
    </source>
</evidence>
<dbReference type="GO" id="GO:0000049">
    <property type="term" value="F:tRNA binding"/>
    <property type="evidence" value="ECO:0007669"/>
    <property type="project" value="UniProtKB-UniRule"/>
</dbReference>
<name>A0A1Y0XUS4_ACEPA</name>
<keyword evidence="3 8" id="KW-0699">rRNA-binding</keyword>
<feature type="domain" description="Large ribosomal subunit protein uL5 C-terminal" evidence="11">
    <location>
        <begin position="93"/>
        <end position="187"/>
    </location>
</feature>
<evidence type="ECO:0000256" key="9">
    <source>
        <dbReference type="RuleBase" id="RU003930"/>
    </source>
</evidence>
<dbReference type="Proteomes" id="UP000196205">
    <property type="component" value="Chromosome"/>
</dbReference>
<dbReference type="SUPFAM" id="SSF55282">
    <property type="entry name" value="RL5-like"/>
    <property type="match status" value="1"/>
</dbReference>
<dbReference type="RefSeq" id="WP_087651400.1">
    <property type="nucleotide sequence ID" value="NZ_CP021509.1"/>
</dbReference>
<dbReference type="GO" id="GO:0019843">
    <property type="term" value="F:rRNA binding"/>
    <property type="evidence" value="ECO:0007669"/>
    <property type="project" value="UniProtKB-UniRule"/>
</dbReference>
<dbReference type="Gene3D" id="3.30.1440.10">
    <property type="match status" value="1"/>
</dbReference>
<organism evidence="12 13">
    <name type="scientific">Acetobacter pasteurianus subsp. pasteurianus</name>
    <dbReference type="NCBI Taxonomy" id="481145"/>
    <lineage>
        <taxon>Bacteria</taxon>
        <taxon>Pseudomonadati</taxon>
        <taxon>Pseudomonadota</taxon>
        <taxon>Alphaproteobacteria</taxon>
        <taxon>Acetobacterales</taxon>
        <taxon>Acetobacteraceae</taxon>
        <taxon>Acetobacter</taxon>
    </lineage>
</organism>
<evidence type="ECO:0000256" key="7">
    <source>
        <dbReference type="ARBA" id="ARBA00035245"/>
    </source>
</evidence>
<sequence length="189" mass="21114">MSAKQEGRSLPRLQQRYESELRANLREQFGYKNEMQVPHLEKIVLNMGVGEAAGDQKKLDAAVAEMALIAGQKPVKTVAKKAIAGFKIREGLPIGCKVTLRRARMYEFLDRLVTIAMPRIRDFRGLPATKGFDGRGNFALGLKEQIIFPEIEYDKVDEIRGMDVVFVTSAKTDAEAKALLKAFDLPFLG</sequence>
<dbReference type="Pfam" id="PF00281">
    <property type="entry name" value="Ribosomal_L5"/>
    <property type="match status" value="1"/>
</dbReference>
<evidence type="ECO:0000256" key="8">
    <source>
        <dbReference type="HAMAP-Rule" id="MF_01333"/>
    </source>
</evidence>
<evidence type="ECO:0000256" key="6">
    <source>
        <dbReference type="ARBA" id="ARBA00023274"/>
    </source>
</evidence>
<evidence type="ECO:0000259" key="11">
    <source>
        <dbReference type="Pfam" id="PF00673"/>
    </source>
</evidence>
<comment type="similarity">
    <text evidence="1 8 9">Belongs to the universal ribosomal protein uL5 family.</text>
</comment>
<dbReference type="InterPro" id="IPR020929">
    <property type="entry name" value="Ribosomal_uL5_CS"/>
</dbReference>
<dbReference type="InterPro" id="IPR031309">
    <property type="entry name" value="Ribosomal_uL5_C"/>
</dbReference>
<dbReference type="HAMAP" id="MF_01333_B">
    <property type="entry name" value="Ribosomal_uL5_B"/>
    <property type="match status" value="1"/>
</dbReference>
<dbReference type="GO" id="GO:1990904">
    <property type="term" value="C:ribonucleoprotein complex"/>
    <property type="evidence" value="ECO:0007669"/>
    <property type="project" value="UniProtKB-KW"/>
</dbReference>
<evidence type="ECO:0000256" key="4">
    <source>
        <dbReference type="ARBA" id="ARBA00022884"/>
    </source>
</evidence>
<proteinExistence type="inferred from homology"/>
<dbReference type="Pfam" id="PF00673">
    <property type="entry name" value="Ribosomal_L5_C"/>
    <property type="match status" value="1"/>
</dbReference>
<keyword evidence="6 8" id="KW-0687">Ribonucleoprotein</keyword>
<dbReference type="GO" id="GO:0006412">
    <property type="term" value="P:translation"/>
    <property type="evidence" value="ECO:0007669"/>
    <property type="project" value="UniProtKB-UniRule"/>
</dbReference>
<dbReference type="InterPro" id="IPR031310">
    <property type="entry name" value="Ribosomal_uL5_N"/>
</dbReference>
<dbReference type="OrthoDB" id="9806626at2"/>
<dbReference type="AlphaFoldDB" id="A0A1Y0XUS4"/>
<dbReference type="InterPro" id="IPR022803">
    <property type="entry name" value="Ribosomal_uL5_dom_sf"/>
</dbReference>
<feature type="domain" description="Large ribosomal subunit protein uL5 N-terminal" evidence="10">
    <location>
        <begin position="33"/>
        <end position="89"/>
    </location>
</feature>
<dbReference type="GO" id="GO:0003735">
    <property type="term" value="F:structural constituent of ribosome"/>
    <property type="evidence" value="ECO:0007669"/>
    <property type="project" value="InterPro"/>
</dbReference>
<evidence type="ECO:0000313" key="13">
    <source>
        <dbReference type="Proteomes" id="UP000196205"/>
    </source>
</evidence>
<dbReference type="EMBL" id="CP021509">
    <property type="protein sequence ID" value="ARW46653.1"/>
    <property type="molecule type" value="Genomic_DNA"/>
</dbReference>
<evidence type="ECO:0000256" key="3">
    <source>
        <dbReference type="ARBA" id="ARBA00022730"/>
    </source>
</evidence>
<dbReference type="InterPro" id="IPR020930">
    <property type="entry name" value="Ribosomal_uL5_bac-type"/>
</dbReference>
<dbReference type="NCBIfam" id="NF000585">
    <property type="entry name" value="PRK00010.1"/>
    <property type="match status" value="1"/>
</dbReference>
<dbReference type="PIRSF" id="PIRSF002161">
    <property type="entry name" value="Ribosomal_L5"/>
    <property type="match status" value="1"/>
</dbReference>
<keyword evidence="2 8" id="KW-0820">tRNA-binding</keyword>
<evidence type="ECO:0000256" key="1">
    <source>
        <dbReference type="ARBA" id="ARBA00008553"/>
    </source>
</evidence>
<dbReference type="InterPro" id="IPR002132">
    <property type="entry name" value="Ribosomal_uL5"/>
</dbReference>
<dbReference type="FunFam" id="3.30.1440.10:FF:000001">
    <property type="entry name" value="50S ribosomal protein L5"/>
    <property type="match status" value="1"/>
</dbReference>
<accession>A0A1Y0XUS4</accession>
<keyword evidence="5 8" id="KW-0689">Ribosomal protein</keyword>
<keyword evidence="4 8" id="KW-0694">RNA-binding</keyword>
<protein>
    <recommendedName>
        <fullName evidence="7 8">Large ribosomal subunit protein uL5</fullName>
    </recommendedName>
</protein>
<dbReference type="GO" id="GO:0005840">
    <property type="term" value="C:ribosome"/>
    <property type="evidence" value="ECO:0007669"/>
    <property type="project" value="UniProtKB-KW"/>
</dbReference>
<evidence type="ECO:0000259" key="10">
    <source>
        <dbReference type="Pfam" id="PF00281"/>
    </source>
</evidence>
<evidence type="ECO:0000256" key="2">
    <source>
        <dbReference type="ARBA" id="ARBA00022555"/>
    </source>
</evidence>
<dbReference type="PANTHER" id="PTHR11994">
    <property type="entry name" value="60S RIBOSOMAL PROTEIN L11-RELATED"/>
    <property type="match status" value="1"/>
</dbReference>
<evidence type="ECO:0000256" key="5">
    <source>
        <dbReference type="ARBA" id="ARBA00022980"/>
    </source>
</evidence>